<feature type="compositionally biased region" description="Basic and acidic residues" evidence="1">
    <location>
        <begin position="166"/>
        <end position="187"/>
    </location>
</feature>
<evidence type="ECO:0000259" key="3">
    <source>
        <dbReference type="Pfam" id="PF06916"/>
    </source>
</evidence>
<name>A0A5C3EUE5_9BASI</name>
<dbReference type="EMBL" id="OOIP01000003">
    <property type="protein sequence ID" value="SPO35938.1"/>
    <property type="molecule type" value="Genomic_DNA"/>
</dbReference>
<dbReference type="GO" id="GO:0005739">
    <property type="term" value="C:mitochondrion"/>
    <property type="evidence" value="ECO:0007669"/>
    <property type="project" value="TreeGrafter"/>
</dbReference>
<organism evidence="4 5">
    <name type="scientific">Pseudozyma flocculosa</name>
    <dbReference type="NCBI Taxonomy" id="84751"/>
    <lineage>
        <taxon>Eukaryota</taxon>
        <taxon>Fungi</taxon>
        <taxon>Dikarya</taxon>
        <taxon>Basidiomycota</taxon>
        <taxon>Ustilaginomycotina</taxon>
        <taxon>Ustilaginomycetes</taxon>
        <taxon>Ustilaginales</taxon>
        <taxon>Ustilaginaceae</taxon>
        <taxon>Pseudozyma</taxon>
    </lineage>
</organism>
<keyword evidence="2" id="KW-0472">Membrane</keyword>
<dbReference type="PANTHER" id="PTHR21377">
    <property type="entry name" value="PROTEIN FAM210B, MITOCHONDRIAL"/>
    <property type="match status" value="1"/>
</dbReference>
<evidence type="ECO:0000313" key="4">
    <source>
        <dbReference type="EMBL" id="SPO35938.1"/>
    </source>
</evidence>
<feature type="region of interest" description="Disordered" evidence="1">
    <location>
        <begin position="1"/>
        <end position="40"/>
    </location>
</feature>
<dbReference type="Pfam" id="PF06916">
    <property type="entry name" value="FAM210A-B_dom"/>
    <property type="match status" value="1"/>
</dbReference>
<dbReference type="InterPro" id="IPR045866">
    <property type="entry name" value="FAM210A/B-like"/>
</dbReference>
<feature type="transmembrane region" description="Helical" evidence="2">
    <location>
        <begin position="123"/>
        <end position="150"/>
    </location>
</feature>
<feature type="compositionally biased region" description="Low complexity" evidence="1">
    <location>
        <begin position="1"/>
        <end position="21"/>
    </location>
</feature>
<feature type="compositionally biased region" description="Acidic residues" evidence="1">
    <location>
        <begin position="90"/>
        <end position="103"/>
    </location>
</feature>
<feature type="domain" description="DUF1279" evidence="3">
    <location>
        <begin position="115"/>
        <end position="234"/>
    </location>
</feature>
<accession>A0A5C3EUE5</accession>
<protein>
    <recommendedName>
        <fullName evidence="3">DUF1279 domain-containing protein</fullName>
    </recommendedName>
</protein>
<sequence length="271" mass="29821">MLRSQTARRVASSSASTLTARPQSLAPARSLVRSASTRPSAAAPLALFPHPLASRATPGAPRMVLASVRPFSVHSAVPKPQPDPRRPEQEQEQEEQDKEDEEEERKARKGSLKDRLRYLTRRYGWWALGVYLAASSVDLGLTFAAIHMLGADHIRQLETRVRDAVGLSKRQESDEEREQREQDERDQQQPGAAGADKKRQGGSSTIWTELVLAYTIHKTLLLPVRVAFTAAVTPSFVKWLVKMGWAKSAAAVRKAAKEAAIKKAAKKAASS</sequence>
<keyword evidence="2" id="KW-1133">Transmembrane helix</keyword>
<keyword evidence="2" id="KW-0812">Transmembrane</keyword>
<evidence type="ECO:0000256" key="2">
    <source>
        <dbReference type="SAM" id="Phobius"/>
    </source>
</evidence>
<evidence type="ECO:0000313" key="5">
    <source>
        <dbReference type="Proteomes" id="UP000323386"/>
    </source>
</evidence>
<feature type="region of interest" description="Disordered" evidence="1">
    <location>
        <begin position="166"/>
        <end position="201"/>
    </location>
</feature>
<feature type="region of interest" description="Disordered" evidence="1">
    <location>
        <begin position="74"/>
        <end position="111"/>
    </location>
</feature>
<evidence type="ECO:0000256" key="1">
    <source>
        <dbReference type="SAM" id="MobiDB-lite"/>
    </source>
</evidence>
<keyword evidence="5" id="KW-1185">Reference proteome</keyword>
<dbReference type="Proteomes" id="UP000323386">
    <property type="component" value="Unassembled WGS sequence"/>
</dbReference>
<dbReference type="AlphaFoldDB" id="A0A5C3EUE5"/>
<proteinExistence type="predicted"/>
<dbReference type="InterPro" id="IPR009688">
    <property type="entry name" value="FAM210A/B-like_dom"/>
</dbReference>
<gene>
    <name evidence="4" type="ORF">PSFLO_01409</name>
</gene>
<dbReference type="PANTHER" id="PTHR21377:SF0">
    <property type="entry name" value="PROTEIN FAM210B, MITOCHONDRIAL"/>
    <property type="match status" value="1"/>
</dbReference>
<reference evidence="4 5" key="1">
    <citation type="submission" date="2018-03" db="EMBL/GenBank/DDBJ databases">
        <authorList>
            <person name="Guldener U."/>
        </authorList>
    </citation>
    <scope>NUCLEOTIDE SEQUENCE [LARGE SCALE GENOMIC DNA]</scope>
    <source>
        <strain evidence="4 5">DAOM196992</strain>
    </source>
</reference>
<dbReference type="OrthoDB" id="426386at2759"/>